<accession>A0A5B7HMK5</accession>
<proteinExistence type="predicted"/>
<gene>
    <name evidence="1" type="ORF">E2C01_065106</name>
</gene>
<dbReference type="EMBL" id="VSRR010031828">
    <property type="protein sequence ID" value="MPC70845.1"/>
    <property type="molecule type" value="Genomic_DNA"/>
</dbReference>
<dbReference type="AlphaFoldDB" id="A0A5B7HMK5"/>
<reference evidence="1 2" key="1">
    <citation type="submission" date="2019-05" db="EMBL/GenBank/DDBJ databases">
        <title>Another draft genome of Portunus trituberculatus and its Hox gene families provides insights of decapod evolution.</title>
        <authorList>
            <person name="Jeong J.-H."/>
            <person name="Song I."/>
            <person name="Kim S."/>
            <person name="Choi T."/>
            <person name="Kim D."/>
            <person name="Ryu S."/>
            <person name="Kim W."/>
        </authorList>
    </citation>
    <scope>NUCLEOTIDE SEQUENCE [LARGE SCALE GENOMIC DNA]</scope>
    <source>
        <tissue evidence="1">Muscle</tissue>
    </source>
</reference>
<name>A0A5B7HMK5_PORTR</name>
<organism evidence="1 2">
    <name type="scientific">Portunus trituberculatus</name>
    <name type="common">Swimming crab</name>
    <name type="synonym">Neptunus trituberculatus</name>
    <dbReference type="NCBI Taxonomy" id="210409"/>
    <lineage>
        <taxon>Eukaryota</taxon>
        <taxon>Metazoa</taxon>
        <taxon>Ecdysozoa</taxon>
        <taxon>Arthropoda</taxon>
        <taxon>Crustacea</taxon>
        <taxon>Multicrustacea</taxon>
        <taxon>Malacostraca</taxon>
        <taxon>Eumalacostraca</taxon>
        <taxon>Eucarida</taxon>
        <taxon>Decapoda</taxon>
        <taxon>Pleocyemata</taxon>
        <taxon>Brachyura</taxon>
        <taxon>Eubrachyura</taxon>
        <taxon>Portunoidea</taxon>
        <taxon>Portunidae</taxon>
        <taxon>Portuninae</taxon>
        <taxon>Portunus</taxon>
    </lineage>
</organism>
<dbReference type="Proteomes" id="UP000324222">
    <property type="component" value="Unassembled WGS sequence"/>
</dbReference>
<protein>
    <submittedName>
        <fullName evidence="1">Uncharacterized protein</fullName>
    </submittedName>
</protein>
<comment type="caution">
    <text evidence="1">The sequence shown here is derived from an EMBL/GenBank/DDBJ whole genome shotgun (WGS) entry which is preliminary data.</text>
</comment>
<evidence type="ECO:0000313" key="1">
    <source>
        <dbReference type="EMBL" id="MPC70845.1"/>
    </source>
</evidence>
<sequence length="98" mass="10753">MEVWMELVWCRAVGRKEGCSWHITTLHTLTSGAGRPPELSQTRVIGTPAVALRAAGKRTGGSGATWTVRRAARERIPGTPSLALTWHWYSPSSRRLTG</sequence>
<evidence type="ECO:0000313" key="2">
    <source>
        <dbReference type="Proteomes" id="UP000324222"/>
    </source>
</evidence>
<keyword evidence="2" id="KW-1185">Reference proteome</keyword>